<sequence>MKRQKARAGCGSWERWQGPQGASEAPSLDSRTTSSLFTTSIWPTDSLQTACGGRKWNEHNSAHLHPHTHITACDHNANTEHYGVRRTPGANLSDLHPRRLSQPGPSRYYSMAYGPMRKHGVSWAISRLHSW</sequence>
<proteinExistence type="predicted"/>
<accession>A0A219ARS0</accession>
<dbReference type="RefSeq" id="XP_022285876.1">
    <property type="nucleotide sequence ID" value="XM_022429107.1"/>
</dbReference>
<keyword evidence="3" id="KW-1185">Reference proteome</keyword>
<dbReference type="KEGG" id="pchm:VFPPC_17394"/>
<dbReference type="GeneID" id="33936372"/>
<dbReference type="AlphaFoldDB" id="A0A219ARS0"/>
<comment type="caution">
    <text evidence="2">The sequence shown here is derived from an EMBL/GenBank/DDBJ whole genome shotgun (WGS) entry which is preliminary data.</text>
</comment>
<organism evidence="2 3">
    <name type="scientific">Pochonia chlamydosporia 170</name>
    <dbReference type="NCBI Taxonomy" id="1380566"/>
    <lineage>
        <taxon>Eukaryota</taxon>
        <taxon>Fungi</taxon>
        <taxon>Dikarya</taxon>
        <taxon>Ascomycota</taxon>
        <taxon>Pezizomycotina</taxon>
        <taxon>Sordariomycetes</taxon>
        <taxon>Hypocreomycetidae</taxon>
        <taxon>Hypocreales</taxon>
        <taxon>Clavicipitaceae</taxon>
        <taxon>Pochonia</taxon>
    </lineage>
</organism>
<gene>
    <name evidence="2" type="ORF">VFPPC_17394</name>
</gene>
<evidence type="ECO:0000313" key="2">
    <source>
        <dbReference type="EMBL" id="OWT43457.1"/>
    </source>
</evidence>
<feature type="region of interest" description="Disordered" evidence="1">
    <location>
        <begin position="1"/>
        <end position="31"/>
    </location>
</feature>
<name>A0A219ARS0_METCM</name>
<reference evidence="2 3" key="1">
    <citation type="journal article" date="2016" name="PLoS Pathog.">
        <title>Biosynthesis of antibiotic leucinostatins in bio-control fungus Purpureocillium lilacinum and their inhibition on phytophthora revealed by genome mining.</title>
        <authorList>
            <person name="Wang G."/>
            <person name="Liu Z."/>
            <person name="Lin R."/>
            <person name="Li E."/>
            <person name="Mao Z."/>
            <person name="Ling J."/>
            <person name="Yang Y."/>
            <person name="Yin W.B."/>
            <person name="Xie B."/>
        </authorList>
    </citation>
    <scope>NUCLEOTIDE SEQUENCE [LARGE SCALE GENOMIC DNA]</scope>
    <source>
        <strain evidence="2">170</strain>
    </source>
</reference>
<dbReference type="EMBL" id="LSBJ02000001">
    <property type="protein sequence ID" value="OWT43457.1"/>
    <property type="molecule type" value="Genomic_DNA"/>
</dbReference>
<protein>
    <submittedName>
        <fullName evidence="2">Uncharacterized protein</fullName>
    </submittedName>
</protein>
<evidence type="ECO:0000313" key="3">
    <source>
        <dbReference type="Proteomes" id="UP000078397"/>
    </source>
</evidence>
<dbReference type="Proteomes" id="UP000078397">
    <property type="component" value="Unassembled WGS sequence"/>
</dbReference>
<evidence type="ECO:0000256" key="1">
    <source>
        <dbReference type="SAM" id="MobiDB-lite"/>
    </source>
</evidence>